<evidence type="ECO:0000313" key="9">
    <source>
        <dbReference type="EMBL" id="SEF64689.1"/>
    </source>
</evidence>
<dbReference type="Pfam" id="PF02272">
    <property type="entry name" value="DHHA1"/>
    <property type="match status" value="1"/>
</dbReference>
<evidence type="ECO:0000256" key="1">
    <source>
        <dbReference type="ARBA" id="ARBA00005915"/>
    </source>
</evidence>
<keyword evidence="5 9" id="KW-0269">Exonuclease</keyword>
<dbReference type="AlphaFoldDB" id="A0A1H5TPK2"/>
<keyword evidence="4" id="KW-0378">Hydrolase</keyword>
<sequence>MIDATWRPRTVVSEASLSLARELSLAEPLARLLIARGVLQISDAQLFLQPTLRALHDPLLMLGMERAVVRLRSALAAGEPILIYGDYDVDGTVATVLLKTAAERVAAAFGQKPDVRYHIPHRIREGYGMQGSRIVEAATEGVRLVVSVDTGIRGFAAAEEARRVGLDLIVTDHHLPDEIGGIPDALAVVNPNQPGCPYPYKELCGAAVAFKLAQALLESVAADDAERTKLRAKVIPSFLKLLAIATIADAVPLTGENRIIAALGLAELRHPSQHGLRSLMELAEIEFGPGVERPISAMDVGFRLAPRINAAGRMDAANDVVEMFLTRDPELARTLATKLHRLNDDRRASEAEALREIDTYLEGLREAQGDWPACLVLDDGWDGKAQESGEETTRWHRGVIGILASRVVERTGRPALVLAHEADGLAYGSGRSVAGFHLLDALTAVHGETGGGLLARFGGHAHAVGFALSSERVGRLREGMQGYAAEHSPDPGAAEVVQYDGDLSLAEVTPEFLAALERLAPFGNGNEEPVWRSAGVRLAAPPRTVAQKHLRLRVEDPDTGVAFTGVAWTRRTNWAELAADEGWQQGDAMDLLYRLHRNWKPGFAGWELEIVAARRADAGSRT</sequence>
<dbReference type="Gene3D" id="3.10.310.30">
    <property type="match status" value="1"/>
</dbReference>
<evidence type="ECO:0000313" key="10">
    <source>
        <dbReference type="Proteomes" id="UP000236728"/>
    </source>
</evidence>
<dbReference type="NCBIfam" id="TIGR00644">
    <property type="entry name" value="recJ"/>
    <property type="match status" value="1"/>
</dbReference>
<protein>
    <recommendedName>
        <fullName evidence="2">Single-stranded-DNA-specific exonuclease RecJ</fullName>
    </recommendedName>
</protein>
<dbReference type="InterPro" id="IPR004610">
    <property type="entry name" value="RecJ"/>
</dbReference>
<dbReference type="InterPro" id="IPR051673">
    <property type="entry name" value="SSDNA_exonuclease_RecJ"/>
</dbReference>
<evidence type="ECO:0000259" key="6">
    <source>
        <dbReference type="Pfam" id="PF01368"/>
    </source>
</evidence>
<dbReference type="InterPro" id="IPR038763">
    <property type="entry name" value="DHH_sf"/>
</dbReference>
<gene>
    <name evidence="9" type="ORF">SAMN05421819_0690</name>
</gene>
<dbReference type="Proteomes" id="UP000236728">
    <property type="component" value="Unassembled WGS sequence"/>
</dbReference>
<feature type="domain" description="RecJ OB" evidence="8">
    <location>
        <begin position="499"/>
        <end position="600"/>
    </location>
</feature>
<keyword evidence="10" id="KW-1185">Reference proteome</keyword>
<dbReference type="OrthoDB" id="9809852at2"/>
<dbReference type="GO" id="GO:0006310">
    <property type="term" value="P:DNA recombination"/>
    <property type="evidence" value="ECO:0007669"/>
    <property type="project" value="InterPro"/>
</dbReference>
<evidence type="ECO:0000256" key="2">
    <source>
        <dbReference type="ARBA" id="ARBA00019841"/>
    </source>
</evidence>
<dbReference type="GO" id="GO:0008409">
    <property type="term" value="F:5'-3' exonuclease activity"/>
    <property type="evidence" value="ECO:0007669"/>
    <property type="project" value="InterPro"/>
</dbReference>
<dbReference type="PANTHER" id="PTHR30255:SF2">
    <property type="entry name" value="SINGLE-STRANDED-DNA-SPECIFIC EXONUCLEASE RECJ"/>
    <property type="match status" value="1"/>
</dbReference>
<dbReference type="Pfam" id="PF17768">
    <property type="entry name" value="RecJ_OB"/>
    <property type="match status" value="1"/>
</dbReference>
<dbReference type="SUPFAM" id="SSF64182">
    <property type="entry name" value="DHH phosphoesterases"/>
    <property type="match status" value="1"/>
</dbReference>
<dbReference type="GO" id="GO:0003676">
    <property type="term" value="F:nucleic acid binding"/>
    <property type="evidence" value="ECO:0007669"/>
    <property type="project" value="InterPro"/>
</dbReference>
<comment type="similarity">
    <text evidence="1">Belongs to the RecJ family.</text>
</comment>
<dbReference type="InterPro" id="IPR001667">
    <property type="entry name" value="DDH_dom"/>
</dbReference>
<evidence type="ECO:0000256" key="5">
    <source>
        <dbReference type="ARBA" id="ARBA00022839"/>
    </source>
</evidence>
<proteinExistence type="inferred from homology"/>
<dbReference type="InterPro" id="IPR003156">
    <property type="entry name" value="DHHA1_dom"/>
</dbReference>
<name>A0A1H5TPK2_9BACT</name>
<dbReference type="GO" id="GO:0006281">
    <property type="term" value="P:DNA repair"/>
    <property type="evidence" value="ECO:0007669"/>
    <property type="project" value="InterPro"/>
</dbReference>
<accession>A0A1H5TPK2</accession>
<feature type="domain" description="DDH" evidence="6">
    <location>
        <begin position="81"/>
        <end position="246"/>
    </location>
</feature>
<evidence type="ECO:0000256" key="4">
    <source>
        <dbReference type="ARBA" id="ARBA00022801"/>
    </source>
</evidence>
<dbReference type="InterPro" id="IPR041122">
    <property type="entry name" value="RecJ_OB"/>
</dbReference>
<reference evidence="9 10" key="1">
    <citation type="submission" date="2016-10" db="EMBL/GenBank/DDBJ databases">
        <authorList>
            <person name="de Groot N.N."/>
        </authorList>
    </citation>
    <scope>NUCLEOTIDE SEQUENCE [LARGE SCALE GENOMIC DNA]</scope>
    <source>
        <strain evidence="9 10">DSM 22489</strain>
    </source>
</reference>
<organism evidence="9 10">
    <name type="scientific">Bryocella elongata</name>
    <dbReference type="NCBI Taxonomy" id="863522"/>
    <lineage>
        <taxon>Bacteria</taxon>
        <taxon>Pseudomonadati</taxon>
        <taxon>Acidobacteriota</taxon>
        <taxon>Terriglobia</taxon>
        <taxon>Terriglobales</taxon>
        <taxon>Acidobacteriaceae</taxon>
        <taxon>Bryocella</taxon>
    </lineage>
</organism>
<dbReference type="Gene3D" id="3.90.1640.30">
    <property type="match status" value="1"/>
</dbReference>
<evidence type="ECO:0000256" key="3">
    <source>
        <dbReference type="ARBA" id="ARBA00022722"/>
    </source>
</evidence>
<evidence type="ECO:0000259" key="7">
    <source>
        <dbReference type="Pfam" id="PF02272"/>
    </source>
</evidence>
<keyword evidence="3" id="KW-0540">Nuclease</keyword>
<evidence type="ECO:0000259" key="8">
    <source>
        <dbReference type="Pfam" id="PF17768"/>
    </source>
</evidence>
<dbReference type="PANTHER" id="PTHR30255">
    <property type="entry name" value="SINGLE-STRANDED-DNA-SPECIFIC EXONUCLEASE RECJ"/>
    <property type="match status" value="1"/>
</dbReference>
<dbReference type="Pfam" id="PF01368">
    <property type="entry name" value="DHH"/>
    <property type="match status" value="1"/>
</dbReference>
<dbReference type="RefSeq" id="WP_103931587.1">
    <property type="nucleotide sequence ID" value="NZ_FNVA01000001.1"/>
</dbReference>
<feature type="domain" description="DHHA1" evidence="7">
    <location>
        <begin position="394"/>
        <end position="482"/>
    </location>
</feature>
<dbReference type="EMBL" id="FNVA01000001">
    <property type="protein sequence ID" value="SEF64689.1"/>
    <property type="molecule type" value="Genomic_DNA"/>
</dbReference>